<dbReference type="AlphaFoldDB" id="A0A2A2HTG4"/>
<evidence type="ECO:0000313" key="1">
    <source>
        <dbReference type="EMBL" id="PAV12791.1"/>
    </source>
</evidence>
<accession>A0A2A2HTG4</accession>
<organism evidence="1 2">
    <name type="scientific">Methanosarcina spelaei</name>
    <dbReference type="NCBI Taxonomy" id="1036679"/>
    <lineage>
        <taxon>Archaea</taxon>
        <taxon>Methanobacteriati</taxon>
        <taxon>Methanobacteriota</taxon>
        <taxon>Stenosarchaea group</taxon>
        <taxon>Methanomicrobia</taxon>
        <taxon>Methanosarcinales</taxon>
        <taxon>Methanosarcinaceae</taxon>
        <taxon>Methanosarcina</taxon>
    </lineage>
</organism>
<gene>
    <name evidence="1" type="ORF">ASJ81_05840</name>
</gene>
<sequence length="402" mass="47341">MNWRPIPFINYTINHPQGSENYEVFKKVLWSINFSLLKTFKGQMYKKFAIFFSFVYGKNESMFEIMCHEVEFVANFANFIDGIYSEEEIVPVFEGTKGKFSKLIDAMPLGKHMAATIVYDEQVGEITFDLKPLNLDTATTSWLLFFLEDMISRKWIFDPSGIIVDNYNLRKLVFYNMDTGKLDFSKIQINVDNYEEWDYYYPEYDREVEIYKQEYKAKIEKELSENLPVIEELKFNDTEEEFLKIIDKIIADFKNLVENSAYRLLWDENGNPRDEELCQILFDSYAKKYCQTVGIDLTREVETGRGPVDFRFSSNAHFTAHVEFKKENNSKLSHGLTEQLPTYMRTEDVKIGFFVIFDFGTRDISKLKVDLESQRIKLEQDKGLTLRVIYIDARLKLSASKL</sequence>
<keyword evidence="2" id="KW-1185">Reference proteome</keyword>
<reference evidence="1 2" key="1">
    <citation type="journal article" date="2017" name="BMC Genomics">
        <title>Genomic analysis of methanogenic archaea reveals a shift towards energy conservation.</title>
        <authorList>
            <person name="Gilmore S.P."/>
            <person name="Henske J.K."/>
            <person name="Sexton J.A."/>
            <person name="Solomon K.V."/>
            <person name="Seppala S."/>
            <person name="Yoo J.I."/>
            <person name="Huyett L.M."/>
            <person name="Pressman A."/>
            <person name="Cogan J.Z."/>
            <person name="Kivenson V."/>
            <person name="Peng X."/>
            <person name="Tan Y."/>
            <person name="Valentine D.L."/>
            <person name="O'Malley M.A."/>
        </authorList>
    </citation>
    <scope>NUCLEOTIDE SEQUENCE [LARGE SCALE GENOMIC DNA]</scope>
    <source>
        <strain evidence="1 2">MC-15</strain>
    </source>
</reference>
<dbReference type="Proteomes" id="UP000218164">
    <property type="component" value="Unassembled WGS sequence"/>
</dbReference>
<protein>
    <submittedName>
        <fullName evidence="1">Uncharacterized protein</fullName>
    </submittedName>
</protein>
<dbReference type="EMBL" id="LMVP01000179">
    <property type="protein sequence ID" value="PAV12791.1"/>
    <property type="molecule type" value="Genomic_DNA"/>
</dbReference>
<comment type="caution">
    <text evidence="1">The sequence shown here is derived from an EMBL/GenBank/DDBJ whole genome shotgun (WGS) entry which is preliminary data.</text>
</comment>
<name>A0A2A2HTG4_9EURY</name>
<proteinExistence type="predicted"/>
<evidence type="ECO:0000313" key="2">
    <source>
        <dbReference type="Proteomes" id="UP000218164"/>
    </source>
</evidence>